<feature type="domain" description="Spore coat protein U/FanG" evidence="2">
    <location>
        <begin position="26"/>
        <end position="186"/>
    </location>
</feature>
<sequence>MKLRFIFAIAASANLLAVPAMAVTTTGTVSVTLNLTNGCLVNGSPSQTGVNFGTLSFGSSPATFDSLTASFSGGGSGGNTFNVQCTSGVTYSVALTSSVNPKPTTVYGTEGTPGRYLISPPATTQGIAYSVYDNSNMTTALTNGATLTAVSTTGTTGSYALWGKIVGVANNTNVQAGAYADTLNITITY</sequence>
<accession>A0A2A2MIT3</accession>
<dbReference type="PANTHER" id="PTHR37089">
    <property type="entry name" value="PROTEIN U-RELATED"/>
    <property type="match status" value="1"/>
</dbReference>
<name>A0A2A2MIT3_9GAMM</name>
<dbReference type="SMART" id="SM00972">
    <property type="entry name" value="SCPU"/>
    <property type="match status" value="1"/>
</dbReference>
<dbReference type="Pfam" id="PF05229">
    <property type="entry name" value="SCPU"/>
    <property type="match status" value="1"/>
</dbReference>
<dbReference type="OrthoDB" id="129846at2"/>
<feature type="signal peptide" evidence="1">
    <location>
        <begin position="1"/>
        <end position="22"/>
    </location>
</feature>
<dbReference type="Proteomes" id="UP000218796">
    <property type="component" value="Unassembled WGS sequence"/>
</dbReference>
<dbReference type="AlphaFoldDB" id="A0A2A2MIT3"/>
<dbReference type="KEGG" id="hpar:AL518_16935"/>
<gene>
    <name evidence="3" type="ORF">CJD50_03475</name>
</gene>
<proteinExistence type="predicted"/>
<dbReference type="GeneID" id="69638201"/>
<evidence type="ECO:0000259" key="2">
    <source>
        <dbReference type="Pfam" id="PF05229"/>
    </source>
</evidence>
<evidence type="ECO:0000313" key="4">
    <source>
        <dbReference type="Proteomes" id="UP000218796"/>
    </source>
</evidence>
<organism evidence="3 4">
    <name type="scientific">Hafnia paralvei</name>
    <dbReference type="NCBI Taxonomy" id="546367"/>
    <lineage>
        <taxon>Bacteria</taxon>
        <taxon>Pseudomonadati</taxon>
        <taxon>Pseudomonadota</taxon>
        <taxon>Gammaproteobacteria</taxon>
        <taxon>Enterobacterales</taxon>
        <taxon>Hafniaceae</taxon>
        <taxon>Hafnia</taxon>
    </lineage>
</organism>
<evidence type="ECO:0000256" key="1">
    <source>
        <dbReference type="SAM" id="SignalP"/>
    </source>
</evidence>
<dbReference type="InterPro" id="IPR053167">
    <property type="entry name" value="Spore_coat_component"/>
</dbReference>
<keyword evidence="4" id="KW-1185">Reference proteome</keyword>
<dbReference type="PANTHER" id="PTHR37089:SF3">
    <property type="entry name" value="EXPORTED PROTEIN"/>
    <property type="match status" value="1"/>
</dbReference>
<dbReference type="EMBL" id="NQMS01000001">
    <property type="protein sequence ID" value="PAV98543.1"/>
    <property type="molecule type" value="Genomic_DNA"/>
</dbReference>
<evidence type="ECO:0000313" key="3">
    <source>
        <dbReference type="EMBL" id="PAV98543.1"/>
    </source>
</evidence>
<comment type="caution">
    <text evidence="3">The sequence shown here is derived from an EMBL/GenBank/DDBJ whole genome shotgun (WGS) entry which is preliminary data.</text>
</comment>
<keyword evidence="1" id="KW-0732">Signal</keyword>
<dbReference type="RefSeq" id="WP_008813082.1">
    <property type="nucleotide sequence ID" value="NZ_CALECD010000092.1"/>
</dbReference>
<feature type="chain" id="PRO_5030043214" evidence="1">
    <location>
        <begin position="23"/>
        <end position="189"/>
    </location>
</feature>
<dbReference type="InterPro" id="IPR007893">
    <property type="entry name" value="Spore_coat_U/FanG"/>
</dbReference>
<reference evidence="3 4" key="1">
    <citation type="submission" date="2017-08" db="EMBL/GenBank/DDBJ databases">
        <title>Draft Genome Sequence of Hafnia alvei CITHA-6 Isolated from Raw Bovine Milk.</title>
        <authorList>
            <person name="Culligan E.P."/>
            <person name="Mcsweeney A."/>
            <person name="O'Doherty C."/>
            <person name="Gleeson E."/>
            <person name="O'Riordan D."/>
            <person name="Sleator R.D."/>
        </authorList>
    </citation>
    <scope>NUCLEOTIDE SEQUENCE [LARGE SCALE GENOMIC DNA]</scope>
    <source>
        <strain evidence="3 4">CITHA-6</strain>
    </source>
</reference>
<protein>
    <submittedName>
        <fullName evidence="3">Polyketide synthase</fullName>
    </submittedName>
</protein>